<organism evidence="1 2">
    <name type="scientific">Trichonephila inaurata madagascariensis</name>
    <dbReference type="NCBI Taxonomy" id="2747483"/>
    <lineage>
        <taxon>Eukaryota</taxon>
        <taxon>Metazoa</taxon>
        <taxon>Ecdysozoa</taxon>
        <taxon>Arthropoda</taxon>
        <taxon>Chelicerata</taxon>
        <taxon>Arachnida</taxon>
        <taxon>Araneae</taxon>
        <taxon>Araneomorphae</taxon>
        <taxon>Entelegynae</taxon>
        <taxon>Araneoidea</taxon>
        <taxon>Nephilidae</taxon>
        <taxon>Trichonephila</taxon>
        <taxon>Trichonephila inaurata</taxon>
    </lineage>
</organism>
<dbReference type="Proteomes" id="UP000886998">
    <property type="component" value="Unassembled WGS sequence"/>
</dbReference>
<comment type="caution">
    <text evidence="1">The sequence shown here is derived from an EMBL/GenBank/DDBJ whole genome shotgun (WGS) entry which is preliminary data.</text>
</comment>
<accession>A0A8X6XZ13</accession>
<reference evidence="1" key="1">
    <citation type="submission" date="2020-08" db="EMBL/GenBank/DDBJ databases">
        <title>Multicomponent nature underlies the extraordinary mechanical properties of spider dragline silk.</title>
        <authorList>
            <person name="Kono N."/>
            <person name="Nakamura H."/>
            <person name="Mori M."/>
            <person name="Yoshida Y."/>
            <person name="Ohtoshi R."/>
            <person name="Malay A.D."/>
            <person name="Moran D.A.P."/>
            <person name="Tomita M."/>
            <person name="Numata K."/>
            <person name="Arakawa K."/>
        </authorList>
    </citation>
    <scope>NUCLEOTIDE SEQUENCE</scope>
</reference>
<protein>
    <submittedName>
        <fullName evidence="1">Uncharacterized protein</fullName>
    </submittedName>
</protein>
<dbReference type="AlphaFoldDB" id="A0A8X6XZ13"/>
<evidence type="ECO:0000313" key="2">
    <source>
        <dbReference type="Proteomes" id="UP000886998"/>
    </source>
</evidence>
<sequence length="101" mass="11556">MLMGSSFIRKKKTSILSSIETFKVLHDLSCAIRLKFIQKNDLQCQEFDSHKPGRDVSHFEKGTAKLMRSADNGQLKYKASKLVQIIMHSKVVDSNTFQPRI</sequence>
<dbReference type="EMBL" id="BMAV01012928">
    <property type="protein sequence ID" value="GFY59981.1"/>
    <property type="molecule type" value="Genomic_DNA"/>
</dbReference>
<name>A0A8X6XZ13_9ARAC</name>
<proteinExistence type="predicted"/>
<evidence type="ECO:0000313" key="1">
    <source>
        <dbReference type="EMBL" id="GFY59981.1"/>
    </source>
</evidence>
<gene>
    <name evidence="1" type="ORF">TNIN_262551</name>
</gene>
<keyword evidence="2" id="KW-1185">Reference proteome</keyword>